<organism evidence="1 2">
    <name type="scientific">Phytophthora palmivora</name>
    <dbReference type="NCBI Taxonomy" id="4796"/>
    <lineage>
        <taxon>Eukaryota</taxon>
        <taxon>Sar</taxon>
        <taxon>Stramenopiles</taxon>
        <taxon>Oomycota</taxon>
        <taxon>Peronosporomycetes</taxon>
        <taxon>Peronosporales</taxon>
        <taxon>Peronosporaceae</taxon>
        <taxon>Phytophthora</taxon>
    </lineage>
</organism>
<dbReference type="AlphaFoldDB" id="A0A2P4Y1L3"/>
<name>A0A2P4Y1L3_9STRA</name>
<gene>
    <name evidence="1" type="ORF">PHPALM_11698</name>
</gene>
<comment type="caution">
    <text evidence="1">The sequence shown here is derived from an EMBL/GenBank/DDBJ whole genome shotgun (WGS) entry which is preliminary data.</text>
</comment>
<dbReference type="OrthoDB" id="128065at2759"/>
<protein>
    <submittedName>
        <fullName evidence="1">Uncharacterized protein</fullName>
    </submittedName>
</protein>
<sequence length="176" mass="20211">METPDNKSATTVSLFIPLLAPMIESPSHAALVEWKWRHKKYENEVAARCSHDPERIAKTTTSVVLCDLEWGLVKSDITDDLLMGKINSIISTVKNNTVPYVAAEFKVAVQMNLQESDVCERVVQFVRSSRQVIEERGWSEFFTDQEDLKLKCKLHPLYLKPYARQLVDALFKLRQD</sequence>
<reference evidence="1 2" key="1">
    <citation type="journal article" date="2017" name="Genome Biol. Evol.">
        <title>Phytophthora megakarya and P. palmivora, closely related causal agents of cacao black pod rot, underwent increases in genome sizes and gene numbers by different mechanisms.</title>
        <authorList>
            <person name="Ali S.S."/>
            <person name="Shao J."/>
            <person name="Lary D.J."/>
            <person name="Kronmiller B."/>
            <person name="Shen D."/>
            <person name="Strem M.D."/>
            <person name="Amoako-Attah I."/>
            <person name="Akrofi A.Y."/>
            <person name="Begoude B.A."/>
            <person name="Ten Hoopen G.M."/>
            <person name="Coulibaly K."/>
            <person name="Kebe B.I."/>
            <person name="Melnick R.L."/>
            <person name="Guiltinan M.J."/>
            <person name="Tyler B.M."/>
            <person name="Meinhardt L.W."/>
            <person name="Bailey B.A."/>
        </authorList>
    </citation>
    <scope>NUCLEOTIDE SEQUENCE [LARGE SCALE GENOMIC DNA]</scope>
    <source>
        <strain evidence="2">sbr112.9</strain>
    </source>
</reference>
<evidence type="ECO:0000313" key="1">
    <source>
        <dbReference type="EMBL" id="POM71695.1"/>
    </source>
</evidence>
<proteinExistence type="predicted"/>
<keyword evidence="2" id="KW-1185">Reference proteome</keyword>
<evidence type="ECO:0000313" key="2">
    <source>
        <dbReference type="Proteomes" id="UP000237271"/>
    </source>
</evidence>
<dbReference type="EMBL" id="NCKW01006430">
    <property type="protein sequence ID" value="POM71695.1"/>
    <property type="molecule type" value="Genomic_DNA"/>
</dbReference>
<accession>A0A2P4Y1L3</accession>
<dbReference type="Proteomes" id="UP000237271">
    <property type="component" value="Unassembled WGS sequence"/>
</dbReference>